<dbReference type="InterPro" id="IPR027304">
    <property type="entry name" value="Trigger_fact/SurA_dom_sf"/>
</dbReference>
<evidence type="ECO:0000256" key="2">
    <source>
        <dbReference type="ARBA" id="ARBA00022475"/>
    </source>
</evidence>
<dbReference type="KEGG" id="schv:BRCON_1588"/>
<dbReference type="PROSITE" id="PS50198">
    <property type="entry name" value="PPIC_PPIASE_2"/>
    <property type="match status" value="1"/>
</dbReference>
<evidence type="ECO:0000256" key="3">
    <source>
        <dbReference type="ARBA" id="ARBA00022519"/>
    </source>
</evidence>
<dbReference type="InterPro" id="IPR000297">
    <property type="entry name" value="PPIase_PpiC"/>
</dbReference>
<keyword evidence="11" id="KW-0697">Rotamase</keyword>
<dbReference type="InterPro" id="IPR052029">
    <property type="entry name" value="PpiD_chaperone"/>
</dbReference>
<dbReference type="Gene3D" id="3.10.50.40">
    <property type="match status" value="1"/>
</dbReference>
<dbReference type="GO" id="GO:0003755">
    <property type="term" value="F:peptidyl-prolyl cis-trans isomerase activity"/>
    <property type="evidence" value="ECO:0007669"/>
    <property type="project" value="UniProtKB-KW"/>
</dbReference>
<feature type="compositionally biased region" description="Basic and acidic residues" evidence="12">
    <location>
        <begin position="324"/>
        <end position="334"/>
    </location>
</feature>
<comment type="similarity">
    <text evidence="8">Belongs to the PpiD chaperone family.</text>
</comment>
<evidence type="ECO:0000256" key="11">
    <source>
        <dbReference type="PROSITE-ProRule" id="PRU00278"/>
    </source>
</evidence>
<comment type="subcellular location">
    <subcellularLocation>
        <location evidence="1">Cell inner membrane</location>
        <topology evidence="1">Single-pass type II membrane protein</topology>
        <orientation evidence="1">Periplasmic side</orientation>
    </subcellularLocation>
</comment>
<evidence type="ECO:0000256" key="5">
    <source>
        <dbReference type="ARBA" id="ARBA00022989"/>
    </source>
</evidence>
<evidence type="ECO:0000256" key="4">
    <source>
        <dbReference type="ARBA" id="ARBA00022692"/>
    </source>
</evidence>
<name>A0A2Z4Y7H5_SUMC1</name>
<proteinExistence type="inferred from homology"/>
<keyword evidence="4 13" id="KW-0812">Transmembrane</keyword>
<dbReference type="SUPFAM" id="SSF109998">
    <property type="entry name" value="Triger factor/SurA peptide-binding domain-like"/>
    <property type="match status" value="1"/>
</dbReference>
<keyword evidence="3" id="KW-0997">Cell inner membrane</keyword>
<keyword evidence="2" id="KW-1003">Cell membrane</keyword>
<evidence type="ECO:0000256" key="7">
    <source>
        <dbReference type="ARBA" id="ARBA00023186"/>
    </source>
</evidence>
<dbReference type="SUPFAM" id="SSF54534">
    <property type="entry name" value="FKBP-like"/>
    <property type="match status" value="1"/>
</dbReference>
<evidence type="ECO:0000256" key="13">
    <source>
        <dbReference type="SAM" id="Phobius"/>
    </source>
</evidence>
<dbReference type="EMBL" id="CP030759">
    <property type="protein sequence ID" value="AXA36365.1"/>
    <property type="molecule type" value="Genomic_DNA"/>
</dbReference>
<dbReference type="Proteomes" id="UP000262583">
    <property type="component" value="Chromosome"/>
</dbReference>
<evidence type="ECO:0000256" key="8">
    <source>
        <dbReference type="ARBA" id="ARBA00038408"/>
    </source>
</evidence>
<evidence type="ECO:0000256" key="12">
    <source>
        <dbReference type="SAM" id="MobiDB-lite"/>
    </source>
</evidence>
<reference evidence="15 16" key="1">
    <citation type="submission" date="2018-05" db="EMBL/GenBank/DDBJ databases">
        <title>A metagenomic window into the 2 km-deep terrestrial subsurface aquifer revealed taxonomically and functionally diverse microbial community comprising novel uncultured bacterial lineages.</title>
        <authorList>
            <person name="Kadnikov V.V."/>
            <person name="Mardanov A.V."/>
            <person name="Beletsky A.V."/>
            <person name="Banks D."/>
            <person name="Pimenov N.V."/>
            <person name="Frank Y.A."/>
            <person name="Karnachuk O.V."/>
            <person name="Ravin N.V."/>
        </authorList>
    </citation>
    <scope>NUCLEOTIDE SEQUENCE [LARGE SCALE GENOMIC DNA]</scope>
    <source>
        <strain evidence="15">BY</strain>
    </source>
</reference>
<feature type="domain" description="PpiC" evidence="14">
    <location>
        <begin position="263"/>
        <end position="393"/>
    </location>
</feature>
<evidence type="ECO:0000259" key="14">
    <source>
        <dbReference type="PROSITE" id="PS50198"/>
    </source>
</evidence>
<evidence type="ECO:0000256" key="9">
    <source>
        <dbReference type="ARBA" id="ARBA00040743"/>
    </source>
</evidence>
<dbReference type="PANTHER" id="PTHR47529">
    <property type="entry name" value="PEPTIDYL-PROLYL CIS-TRANS ISOMERASE D"/>
    <property type="match status" value="1"/>
</dbReference>
<gene>
    <name evidence="15" type="ORF">BRCON_1588</name>
</gene>
<dbReference type="GO" id="GO:0005886">
    <property type="term" value="C:plasma membrane"/>
    <property type="evidence" value="ECO:0007669"/>
    <property type="project" value="UniProtKB-SubCell"/>
</dbReference>
<feature type="region of interest" description="Disordered" evidence="12">
    <location>
        <begin position="324"/>
        <end position="348"/>
    </location>
</feature>
<evidence type="ECO:0000313" key="15">
    <source>
        <dbReference type="EMBL" id="AXA36365.1"/>
    </source>
</evidence>
<dbReference type="InterPro" id="IPR046357">
    <property type="entry name" value="PPIase_dom_sf"/>
</dbReference>
<evidence type="ECO:0000256" key="10">
    <source>
        <dbReference type="ARBA" id="ARBA00042775"/>
    </source>
</evidence>
<accession>A0A2Z4Y7H5</accession>
<dbReference type="Gene3D" id="1.10.4030.10">
    <property type="entry name" value="Porin chaperone SurA, peptide-binding domain"/>
    <property type="match status" value="1"/>
</dbReference>
<protein>
    <recommendedName>
        <fullName evidence="9">Periplasmic chaperone PpiD</fullName>
    </recommendedName>
    <alternativeName>
        <fullName evidence="10">Periplasmic folding chaperone</fullName>
    </alternativeName>
</protein>
<keyword evidence="11" id="KW-0413">Isomerase</keyword>
<keyword evidence="6 13" id="KW-0472">Membrane</keyword>
<sequence length="663" mass="76067">MRGVMIAVLFVVVPSFVVFYGWQRRTGRGGMPEGVAATIKFGMRDKVEVGKADVAVARQYLIGRLQAYSQLSGQPIDQKVIEEVATPKAVVREAINLKFLEHFARQNGIVVTESDVIEDLKRQIPPEQRDFFIQMIERRTGMTFDDYVLRMRYSLLLQRIREVLAAQTRVSVYDAWLEYKKRNEKLVVDFVRLAVSDYFDKVKVDEATLKRYYEEHRQDFEVPDQVVYAYLLVRKSDLKTSVTVTDDDITSYYAAHEEDFRLPPKVKVREIFLARPRSTPDKPLSREELTSRTEEVRRRAQDLYQQIVKGEDFAALADRYSEATEFPPREKDEQTTSSDEQTTAGGNLGFISRTTAKTFYGDVWTSTVFNLAVGALHPPIETARGFHIVKVEARKEGTLQPLEKVRDLVRERVLEEKVQPLFEQMGEELRKNSQKFTSLEKLAEVTSQTVRVTDRVNKGTLFIQGIGFLGDFQEAIMDLQKGGRSDVLSDANRHLVIELRQEFPAHIPEFDAIRDRVEKAYRDAQARELALADAQKIRDRAVNLEGLRTAAKDFGLTVTRSAPFKRSEVATFVGDIPNFEEVSLKLKTGQTELSPLGNEQRPVGYIVWHLTERTPPSQEEFRNELPKITAELLDRRVEVLISEYLRDQWQKLGSAIKIDPAFQ</sequence>
<evidence type="ECO:0000313" key="16">
    <source>
        <dbReference type="Proteomes" id="UP000262583"/>
    </source>
</evidence>
<organism evidence="15 16">
    <name type="scientific">Sumerlaea chitinivorans</name>
    <dbReference type="NCBI Taxonomy" id="2250252"/>
    <lineage>
        <taxon>Bacteria</taxon>
        <taxon>Candidatus Sumerlaeota</taxon>
        <taxon>Candidatus Sumerlaeia</taxon>
        <taxon>Candidatus Sumerlaeales</taxon>
        <taxon>Candidatus Sumerlaeaceae</taxon>
        <taxon>Candidatus Sumerlaea</taxon>
    </lineage>
</organism>
<dbReference type="Pfam" id="PF13624">
    <property type="entry name" value="SurA_N_3"/>
    <property type="match status" value="1"/>
</dbReference>
<dbReference type="AlphaFoldDB" id="A0A2Z4Y7H5"/>
<feature type="compositionally biased region" description="Polar residues" evidence="12">
    <location>
        <begin position="335"/>
        <end position="345"/>
    </location>
</feature>
<dbReference type="Pfam" id="PF13145">
    <property type="entry name" value="Rotamase_2"/>
    <property type="match status" value="1"/>
</dbReference>
<evidence type="ECO:0000256" key="1">
    <source>
        <dbReference type="ARBA" id="ARBA00004382"/>
    </source>
</evidence>
<keyword evidence="7" id="KW-0143">Chaperone</keyword>
<evidence type="ECO:0000256" key="6">
    <source>
        <dbReference type="ARBA" id="ARBA00023136"/>
    </source>
</evidence>
<feature type="transmembrane region" description="Helical" evidence="13">
    <location>
        <begin position="6"/>
        <end position="22"/>
    </location>
</feature>
<dbReference type="PANTHER" id="PTHR47529:SF1">
    <property type="entry name" value="PERIPLASMIC CHAPERONE PPID"/>
    <property type="match status" value="1"/>
</dbReference>
<keyword evidence="5 13" id="KW-1133">Transmembrane helix</keyword>